<organism evidence="1 3">
    <name type="scientific">Paenibacillus pabuli</name>
    <dbReference type="NCBI Taxonomy" id="1472"/>
    <lineage>
        <taxon>Bacteria</taxon>
        <taxon>Bacillati</taxon>
        <taxon>Bacillota</taxon>
        <taxon>Bacilli</taxon>
        <taxon>Bacillales</taxon>
        <taxon>Paenibacillaceae</taxon>
        <taxon>Paenibacillus</taxon>
    </lineage>
</organism>
<evidence type="ECO:0000313" key="2">
    <source>
        <dbReference type="EMBL" id="RAI89727.1"/>
    </source>
</evidence>
<dbReference type="Proteomes" id="UP000248827">
    <property type="component" value="Unassembled WGS sequence"/>
</dbReference>
<evidence type="ECO:0000313" key="1">
    <source>
        <dbReference type="EMBL" id="PWW38956.1"/>
    </source>
</evidence>
<name>A0A855XTG4_9BACL</name>
<gene>
    <name evidence="2" type="ORF">DET54_11310</name>
    <name evidence="1" type="ORF">DET56_107358</name>
</gene>
<comment type="caution">
    <text evidence="1">The sequence shown here is derived from an EMBL/GenBank/DDBJ whole genome shotgun (WGS) entry which is preliminary data.</text>
</comment>
<sequence length="36" mass="4376">MIREMKEQFTEEILTEAIKRYDINNDTVRLLGGYER</sequence>
<dbReference type="AlphaFoldDB" id="A0A855XTG4"/>
<evidence type="ECO:0000313" key="3">
    <source>
        <dbReference type="Proteomes" id="UP000247078"/>
    </source>
</evidence>
<dbReference type="EMBL" id="QLLI01000013">
    <property type="protein sequence ID" value="RAI89727.1"/>
    <property type="molecule type" value="Genomic_DNA"/>
</dbReference>
<evidence type="ECO:0000313" key="4">
    <source>
        <dbReference type="Proteomes" id="UP000248827"/>
    </source>
</evidence>
<keyword evidence="4" id="KW-1185">Reference proteome</keyword>
<dbReference type="Proteomes" id="UP000247078">
    <property type="component" value="Unassembled WGS sequence"/>
</dbReference>
<reference evidence="1 3" key="1">
    <citation type="submission" date="2018-05" db="EMBL/GenBank/DDBJ databases">
        <title>Freshwater and sediment microbial communities from various areas in North America, analyzing microbe dynamics in response to fracking.</title>
        <authorList>
            <person name="Lamendella R."/>
        </authorList>
    </citation>
    <scope>NUCLEOTIDE SEQUENCE [LARGE SCALE GENOMIC DNA]</scope>
    <source>
        <strain evidence="1 3">DB-3</strain>
        <strain evidence="2 4">NG-13</strain>
    </source>
</reference>
<dbReference type="EMBL" id="QGTZ01000007">
    <property type="protein sequence ID" value="PWW38956.1"/>
    <property type="molecule type" value="Genomic_DNA"/>
</dbReference>
<accession>A0A855XTG4</accession>
<protein>
    <submittedName>
        <fullName evidence="1">Uncharacterized protein</fullName>
    </submittedName>
</protein>
<proteinExistence type="predicted"/>